<dbReference type="NCBIfam" id="TIGR00229">
    <property type="entry name" value="sensory_box"/>
    <property type="match status" value="1"/>
</dbReference>
<dbReference type="InterPro" id="IPR003594">
    <property type="entry name" value="HATPase_dom"/>
</dbReference>
<dbReference type="InterPro" id="IPR000014">
    <property type="entry name" value="PAS"/>
</dbReference>
<dbReference type="Pfam" id="PF13426">
    <property type="entry name" value="PAS_9"/>
    <property type="match status" value="1"/>
</dbReference>
<feature type="domain" description="Histidine kinase" evidence="10">
    <location>
        <begin position="177"/>
        <end position="403"/>
    </location>
</feature>
<sequence>MADPIGRNGCEEDLEDLFENAPCGYVSTRPDGRIAKVNRTLAAWLGRDQGLLVGQRFQDLLNVAGKIYHETHIAPLLRMQGSFDEIALDFVRADGSILPALVNAAERRDASGRLRSIRVAVFKAPDRRRYERELLEARRASERAHAELRDSEARFRELQAKLLHVSRLSAASEMAAALAHEVNQPLAAVAGAVRAARRMLAASAPDRPPPPAEVQDALDLAAGQSLRAGQIIKRLRGLVAKGEAEEMGSEDLPRLVEEAAALALAGGKASGVAIAFRLDPALPPVLADRIQIEQVLVNLVRNAFEAMVDEAGDGGGSARRELVVAAEAAGPDAVEVSVADTGPGLAPEVAERPFDPFTSTKPGGMGIGLSICRTIVEAHGGRIWAEPNPGGGTVFRFTLPALVV</sequence>
<dbReference type="EMBL" id="CADCTG010000365">
    <property type="protein sequence ID" value="CAA9290075.1"/>
    <property type="molecule type" value="Genomic_DNA"/>
</dbReference>
<dbReference type="GO" id="GO:0005524">
    <property type="term" value="F:ATP binding"/>
    <property type="evidence" value="ECO:0007669"/>
    <property type="project" value="UniProtKB-KW"/>
</dbReference>
<dbReference type="EC" id="2.7.13.3" evidence="2"/>
<protein>
    <recommendedName>
        <fullName evidence="2">histidine kinase</fullName>
        <ecNumber evidence="2">2.7.13.3</ecNumber>
    </recommendedName>
</protein>
<evidence type="ECO:0000313" key="12">
    <source>
        <dbReference type="EMBL" id="CAA9290075.1"/>
    </source>
</evidence>
<dbReference type="InterPro" id="IPR000700">
    <property type="entry name" value="PAS-assoc_C"/>
</dbReference>
<proteinExistence type="predicted"/>
<dbReference type="PANTHER" id="PTHR43065">
    <property type="entry name" value="SENSOR HISTIDINE KINASE"/>
    <property type="match status" value="1"/>
</dbReference>
<comment type="catalytic activity">
    <reaction evidence="1">
        <text>ATP + protein L-histidine = ADP + protein N-phospho-L-histidine.</text>
        <dbReference type="EC" id="2.7.13.3"/>
    </reaction>
</comment>
<dbReference type="Pfam" id="PF00512">
    <property type="entry name" value="HisKA"/>
    <property type="match status" value="1"/>
</dbReference>
<keyword evidence="4" id="KW-0808">Transferase</keyword>
<dbReference type="InterPro" id="IPR005467">
    <property type="entry name" value="His_kinase_dom"/>
</dbReference>
<keyword evidence="9" id="KW-0175">Coiled coil</keyword>
<evidence type="ECO:0000259" key="10">
    <source>
        <dbReference type="PROSITE" id="PS50109"/>
    </source>
</evidence>
<dbReference type="Gene3D" id="3.30.450.20">
    <property type="entry name" value="PAS domain"/>
    <property type="match status" value="1"/>
</dbReference>
<dbReference type="SUPFAM" id="SSF55874">
    <property type="entry name" value="ATPase domain of HSP90 chaperone/DNA topoisomerase II/histidine kinase"/>
    <property type="match status" value="1"/>
</dbReference>
<keyword evidence="5" id="KW-0547">Nucleotide-binding</keyword>
<dbReference type="Pfam" id="PF02518">
    <property type="entry name" value="HATPase_c"/>
    <property type="match status" value="1"/>
</dbReference>
<dbReference type="InterPro" id="IPR035965">
    <property type="entry name" value="PAS-like_dom_sf"/>
</dbReference>
<accession>A0A6J4JX67</accession>
<organism evidence="12">
    <name type="scientific">uncultured Acetobacteraceae bacterium</name>
    <dbReference type="NCBI Taxonomy" id="169975"/>
    <lineage>
        <taxon>Bacteria</taxon>
        <taxon>Pseudomonadati</taxon>
        <taxon>Pseudomonadota</taxon>
        <taxon>Alphaproteobacteria</taxon>
        <taxon>Acetobacterales</taxon>
        <taxon>Acetobacteraceae</taxon>
        <taxon>environmental samples</taxon>
    </lineage>
</organism>
<keyword evidence="8" id="KW-0902">Two-component regulatory system</keyword>
<evidence type="ECO:0000256" key="2">
    <source>
        <dbReference type="ARBA" id="ARBA00012438"/>
    </source>
</evidence>
<name>A0A6J4JX67_9PROT</name>
<dbReference type="PANTHER" id="PTHR43065:SF10">
    <property type="entry name" value="PEROXIDE STRESS-ACTIVATED HISTIDINE KINASE MAK3"/>
    <property type="match status" value="1"/>
</dbReference>
<dbReference type="InterPro" id="IPR004358">
    <property type="entry name" value="Sig_transdc_His_kin-like_C"/>
</dbReference>
<dbReference type="SMART" id="SM00387">
    <property type="entry name" value="HATPase_c"/>
    <property type="match status" value="1"/>
</dbReference>
<evidence type="ECO:0000256" key="7">
    <source>
        <dbReference type="ARBA" id="ARBA00022840"/>
    </source>
</evidence>
<dbReference type="SMART" id="SM00388">
    <property type="entry name" value="HisKA"/>
    <property type="match status" value="1"/>
</dbReference>
<keyword evidence="7" id="KW-0067">ATP-binding</keyword>
<dbReference type="SUPFAM" id="SSF55785">
    <property type="entry name" value="PYP-like sensor domain (PAS domain)"/>
    <property type="match status" value="1"/>
</dbReference>
<dbReference type="PROSITE" id="PS50113">
    <property type="entry name" value="PAC"/>
    <property type="match status" value="1"/>
</dbReference>
<evidence type="ECO:0000256" key="3">
    <source>
        <dbReference type="ARBA" id="ARBA00022553"/>
    </source>
</evidence>
<dbReference type="AlphaFoldDB" id="A0A6J4JX67"/>
<dbReference type="SUPFAM" id="SSF47384">
    <property type="entry name" value="Homodimeric domain of signal transducing histidine kinase"/>
    <property type="match status" value="1"/>
</dbReference>
<dbReference type="InterPro" id="IPR003661">
    <property type="entry name" value="HisK_dim/P_dom"/>
</dbReference>
<evidence type="ECO:0000256" key="8">
    <source>
        <dbReference type="ARBA" id="ARBA00023012"/>
    </source>
</evidence>
<dbReference type="Gene3D" id="1.10.287.130">
    <property type="match status" value="1"/>
</dbReference>
<gene>
    <name evidence="12" type="ORF">AVDCRST_MAG08-4536</name>
</gene>
<dbReference type="CDD" id="cd00130">
    <property type="entry name" value="PAS"/>
    <property type="match status" value="1"/>
</dbReference>
<evidence type="ECO:0000256" key="1">
    <source>
        <dbReference type="ARBA" id="ARBA00000085"/>
    </source>
</evidence>
<evidence type="ECO:0000256" key="6">
    <source>
        <dbReference type="ARBA" id="ARBA00022777"/>
    </source>
</evidence>
<dbReference type="SMART" id="SM00091">
    <property type="entry name" value="PAS"/>
    <property type="match status" value="1"/>
</dbReference>
<feature type="coiled-coil region" evidence="9">
    <location>
        <begin position="127"/>
        <end position="161"/>
    </location>
</feature>
<evidence type="ECO:0000259" key="11">
    <source>
        <dbReference type="PROSITE" id="PS50113"/>
    </source>
</evidence>
<feature type="domain" description="PAC" evidence="11">
    <location>
        <begin position="84"/>
        <end position="136"/>
    </location>
</feature>
<dbReference type="InterPro" id="IPR036890">
    <property type="entry name" value="HATPase_C_sf"/>
</dbReference>
<dbReference type="InterPro" id="IPR036097">
    <property type="entry name" value="HisK_dim/P_sf"/>
</dbReference>
<evidence type="ECO:0000256" key="4">
    <source>
        <dbReference type="ARBA" id="ARBA00022679"/>
    </source>
</evidence>
<dbReference type="PRINTS" id="PR00344">
    <property type="entry name" value="BCTRLSENSOR"/>
</dbReference>
<keyword evidence="3" id="KW-0597">Phosphoprotein</keyword>
<evidence type="ECO:0000256" key="5">
    <source>
        <dbReference type="ARBA" id="ARBA00022741"/>
    </source>
</evidence>
<dbReference type="Gene3D" id="3.30.565.10">
    <property type="entry name" value="Histidine kinase-like ATPase, C-terminal domain"/>
    <property type="match status" value="1"/>
</dbReference>
<keyword evidence="6 12" id="KW-0418">Kinase</keyword>
<evidence type="ECO:0000256" key="9">
    <source>
        <dbReference type="SAM" id="Coils"/>
    </source>
</evidence>
<dbReference type="PROSITE" id="PS50109">
    <property type="entry name" value="HIS_KIN"/>
    <property type="match status" value="1"/>
</dbReference>
<reference evidence="12" key="1">
    <citation type="submission" date="2020-02" db="EMBL/GenBank/DDBJ databases">
        <authorList>
            <person name="Meier V. D."/>
        </authorList>
    </citation>
    <scope>NUCLEOTIDE SEQUENCE</scope>
    <source>
        <strain evidence="12">AVDCRST_MAG08</strain>
    </source>
</reference>
<dbReference type="Gene3D" id="6.10.250.2580">
    <property type="match status" value="1"/>
</dbReference>
<dbReference type="GO" id="GO:0000155">
    <property type="term" value="F:phosphorelay sensor kinase activity"/>
    <property type="evidence" value="ECO:0007669"/>
    <property type="project" value="InterPro"/>
</dbReference>